<dbReference type="SUPFAM" id="SSF103473">
    <property type="entry name" value="MFS general substrate transporter"/>
    <property type="match status" value="1"/>
</dbReference>
<evidence type="ECO:0000313" key="2">
    <source>
        <dbReference type="EMBL" id="GFH41779.1"/>
    </source>
</evidence>
<dbReference type="InterPro" id="IPR039672">
    <property type="entry name" value="MFS_2"/>
</dbReference>
<feature type="transmembrane region" description="Helical" evidence="1">
    <location>
        <begin position="145"/>
        <end position="167"/>
    </location>
</feature>
<feature type="transmembrane region" description="Helical" evidence="1">
    <location>
        <begin position="109"/>
        <end position="133"/>
    </location>
</feature>
<keyword evidence="3" id="KW-1185">Reference proteome</keyword>
<feature type="transmembrane region" description="Helical" evidence="1">
    <location>
        <begin position="37"/>
        <end position="55"/>
    </location>
</feature>
<comment type="caution">
    <text evidence="2">The sequence shown here is derived from an EMBL/GenBank/DDBJ whole genome shotgun (WGS) entry which is preliminary data.</text>
</comment>
<feature type="transmembrane region" description="Helical" evidence="1">
    <location>
        <begin position="259"/>
        <end position="279"/>
    </location>
</feature>
<evidence type="ECO:0000313" key="3">
    <source>
        <dbReference type="Proteomes" id="UP000480303"/>
    </source>
</evidence>
<feature type="transmembrane region" description="Helical" evidence="1">
    <location>
        <begin position="223"/>
        <end position="247"/>
    </location>
</feature>
<feature type="transmembrane region" description="Helical" evidence="1">
    <location>
        <begin position="76"/>
        <end position="97"/>
    </location>
</feature>
<name>A0A6A0B8P8_9LACT</name>
<dbReference type="EMBL" id="BLLI01000005">
    <property type="protein sequence ID" value="GFH41779.1"/>
    <property type="molecule type" value="Genomic_DNA"/>
</dbReference>
<evidence type="ECO:0000256" key="1">
    <source>
        <dbReference type="SAM" id="Phobius"/>
    </source>
</evidence>
<keyword evidence="1" id="KW-0812">Transmembrane</keyword>
<dbReference type="Pfam" id="PF13347">
    <property type="entry name" value="MFS_2"/>
    <property type="match status" value="1"/>
</dbReference>
<feature type="transmembrane region" description="Helical" evidence="1">
    <location>
        <begin position="312"/>
        <end position="335"/>
    </location>
</feature>
<dbReference type="RefSeq" id="WP_172207496.1">
    <property type="nucleotide sequence ID" value="NZ_BLLI01000005.1"/>
</dbReference>
<dbReference type="InterPro" id="IPR001927">
    <property type="entry name" value="Na/Gal_symport"/>
</dbReference>
<sequence length="452" mass="50192">MKQTKTIEKFSYGLYFMGQNIFYYLLLTYLLTYFTDVGIPVLAVTVITLLVKVWDAVNDAIFGGMVDKIKFKSGKFLPWIKMSLLAIPITTIFLFAIPSDVPIWLKITWAALGYILWDTSYTVCDVPIFGLVTTMTDQQEERTELISIGRIFAMIATLAVYVIVPLVRESIGGWLPSALVLSIAALIFMAPICFTAKERVKAKDDEIDISFGQMFSFVKNNKYLLIFYIAFILSGGFNVASMLHMYVARYNLGNEGLMATLALLTAVPSILAAVAIPIVTRKIDKFYVFFWSSAIGVAFNVAAYFIGYDNLLVLYIFSFLRAIPSGFVGVLMFMFTPDCAEYGHYKTGILAPGISFAIQTFAAKIVAAISTAAAALMLWLIHFTVGEGAVQNAGFNDNLWAIYLLVPAFGMLISLPVLAKYKLRDETVKIMTAVNTGKMPREQAEELLKGKL</sequence>
<feature type="transmembrane region" description="Helical" evidence="1">
    <location>
        <begin position="356"/>
        <end position="380"/>
    </location>
</feature>
<dbReference type="InterPro" id="IPR036259">
    <property type="entry name" value="MFS_trans_sf"/>
</dbReference>
<keyword evidence="1" id="KW-1133">Transmembrane helix</keyword>
<feature type="transmembrane region" description="Helical" evidence="1">
    <location>
        <begin position="173"/>
        <end position="194"/>
    </location>
</feature>
<dbReference type="GO" id="GO:0015293">
    <property type="term" value="F:symporter activity"/>
    <property type="evidence" value="ECO:0007669"/>
    <property type="project" value="InterPro"/>
</dbReference>
<proteinExistence type="predicted"/>
<dbReference type="PANTHER" id="PTHR11328:SF24">
    <property type="entry name" value="MAJOR FACILITATOR SUPERFAMILY (MFS) PROFILE DOMAIN-CONTAINING PROTEIN"/>
    <property type="match status" value="1"/>
</dbReference>
<feature type="transmembrane region" description="Helical" evidence="1">
    <location>
        <begin position="400"/>
        <end position="419"/>
    </location>
</feature>
<dbReference type="AlphaFoldDB" id="A0A6A0B8P8"/>
<dbReference type="GO" id="GO:0005886">
    <property type="term" value="C:plasma membrane"/>
    <property type="evidence" value="ECO:0007669"/>
    <property type="project" value="TreeGrafter"/>
</dbReference>
<dbReference type="Gene3D" id="1.20.1250.20">
    <property type="entry name" value="MFS general substrate transporter like domains"/>
    <property type="match status" value="1"/>
</dbReference>
<keyword evidence="1" id="KW-0472">Membrane</keyword>
<dbReference type="GO" id="GO:0008643">
    <property type="term" value="P:carbohydrate transport"/>
    <property type="evidence" value="ECO:0007669"/>
    <property type="project" value="InterPro"/>
</dbReference>
<gene>
    <name evidence="2" type="ORF">Hs30E_03300</name>
</gene>
<feature type="transmembrane region" description="Helical" evidence="1">
    <location>
        <begin position="12"/>
        <end position="31"/>
    </location>
</feature>
<dbReference type="GO" id="GO:0006814">
    <property type="term" value="P:sodium ion transport"/>
    <property type="evidence" value="ECO:0007669"/>
    <property type="project" value="InterPro"/>
</dbReference>
<feature type="transmembrane region" description="Helical" evidence="1">
    <location>
        <begin position="286"/>
        <end position="306"/>
    </location>
</feature>
<dbReference type="NCBIfam" id="TIGR00792">
    <property type="entry name" value="gph"/>
    <property type="match status" value="1"/>
</dbReference>
<dbReference type="PANTHER" id="PTHR11328">
    <property type="entry name" value="MAJOR FACILITATOR SUPERFAMILY DOMAIN-CONTAINING PROTEIN"/>
    <property type="match status" value="1"/>
</dbReference>
<protein>
    <submittedName>
        <fullName evidence="2">Sodium:galactoside symporter</fullName>
    </submittedName>
</protein>
<organism evidence="2 3">
    <name type="scientific">Pseudolactococcus hodotermopsidis</name>
    <dbReference type="NCBI Taxonomy" id="2709157"/>
    <lineage>
        <taxon>Bacteria</taxon>
        <taxon>Bacillati</taxon>
        <taxon>Bacillota</taxon>
        <taxon>Bacilli</taxon>
        <taxon>Lactobacillales</taxon>
        <taxon>Streptococcaceae</taxon>
        <taxon>Pseudolactococcus</taxon>
    </lineage>
</organism>
<reference evidence="2 3" key="1">
    <citation type="submission" date="2020-02" db="EMBL/GenBank/DDBJ databases">
        <title>Draft genome sequence of Lactococcus sp. Hs30E4-3.</title>
        <authorList>
            <person name="Noda S."/>
            <person name="Yuki M."/>
            <person name="Ohkuma M."/>
        </authorList>
    </citation>
    <scope>NUCLEOTIDE SEQUENCE [LARGE SCALE GENOMIC DNA]</scope>
    <source>
        <strain evidence="2 3">Hs30E4-3</strain>
    </source>
</reference>
<accession>A0A6A0B8P8</accession>
<dbReference type="Proteomes" id="UP000480303">
    <property type="component" value="Unassembled WGS sequence"/>
</dbReference>